<accession>A0A0L7LR77</accession>
<dbReference type="Proteomes" id="UP000037510">
    <property type="component" value="Unassembled WGS sequence"/>
</dbReference>
<dbReference type="GO" id="GO:0005096">
    <property type="term" value="F:GTPase activator activity"/>
    <property type="evidence" value="ECO:0007669"/>
    <property type="project" value="TreeGrafter"/>
</dbReference>
<dbReference type="Gene3D" id="3.40.50.300">
    <property type="entry name" value="P-loop containing nucleotide triphosphate hydrolases"/>
    <property type="match status" value="3"/>
</dbReference>
<protein>
    <recommendedName>
        <fullName evidence="2">PG2 pseudoGTPase domain-containing protein</fullName>
    </recommendedName>
</protein>
<dbReference type="PANTHER" id="PTHR46005">
    <property type="entry name" value="RHO GTPASE-ACTIVATING PROTEIN 190"/>
    <property type="match status" value="1"/>
</dbReference>
<dbReference type="GO" id="GO:0007266">
    <property type="term" value="P:Rho protein signal transduction"/>
    <property type="evidence" value="ECO:0007669"/>
    <property type="project" value="TreeGrafter"/>
</dbReference>
<keyword evidence="4" id="KW-1185">Reference proteome</keyword>
<dbReference type="GO" id="GO:0008361">
    <property type="term" value="P:regulation of cell size"/>
    <property type="evidence" value="ECO:0007669"/>
    <property type="project" value="TreeGrafter"/>
</dbReference>
<sequence>MAKKSDNTGGKLITVSVVGLSVATKLEFTTLGIVAYESYRVEESQESDYISIYNSIKLMRSLTSEVAANPVFVRTHADDYNVDHICVLSQSDFSGRVVNNDHFLYWGCVHKENDDQEYRFELVEQTEFVDDACFQPFKGESRAKHDEVCEQGVREAERLVQRKEFKGCIPLVETSSHENVNIDQAFLLLAQMVDKTKARIKAERLVQRKEFKRRIPLVETSSHENVNIDQAFLLLAQMVDKTKARIKMMFRRHIKRLKEERSAKKLRKQLAKLPQVLSRLSLPTEDLQENVLQRGEGAALGLRVGLGARQSAGDRHHAQGRRAGQISGIKITRSHRDFSVYCSEGRAQHSGSELDSPLAIDTTLRVGERARYQRGEGAALGLRVGLGARQSAGVRHHAQGRRAGQISGNDITRSRRDFSVYFSEGRAQHSGSESGSELDSPLAIDTTLRVGERARYQSNEAASVFKSYLHEAQEEQRNYEWCQQFKRLLEETGYVTPGKQLSEVRVLLMGRECFEALSEHQQQRVYEQHQRQLQRRAKHNLQLSEVRVLLMGRECFEALSEHQQQRVYEQHQRQLQRRAKHNLQLSEVRVLLMGRECFEALFEHQQQRVYEQHQRQLQRPAKHNLQLSEVRVLLMGRECFEALSEHQQQRVYKMLDRMEQDRKLMLFQHLGFVHCPMREHCPAAANCLDVNLPLILNTRVGEKASYAHLYRDDVIVCFDSDIRIMVCMFCDDPYSPERVLSPLLSHRACFLSGDRSIVIETFLGDSKRKVEVIISSYHGASQFREELIHGFILIYSAKRKASLATLKRGGRAPGASAQEPLLPSQSHHSLKRIVLVQARRRAANGRTRGDVTTHITHPDTIKNDIVSGVPVVCARQLVFECGRLAQKTPPEFSKSKDKKNAQITNTPPAVNWGPQGAHGVPLFVEKCVEFIEREGLASEGLYRKLPPLLDETSMAKVADNSKLNSMDSKNLAICWWPTLLPVSFSDMGRFEMTRPYLEDIVQTMIDQHPFLFRGREAF</sequence>
<dbReference type="InterPro" id="IPR057284">
    <property type="entry name" value="FF_RHG35_4th"/>
</dbReference>
<dbReference type="InterPro" id="IPR008936">
    <property type="entry name" value="Rho_GTPase_activation_prot"/>
</dbReference>
<organism evidence="3 4">
    <name type="scientific">Operophtera brumata</name>
    <name type="common">Winter moth</name>
    <name type="synonym">Phalaena brumata</name>
    <dbReference type="NCBI Taxonomy" id="104452"/>
    <lineage>
        <taxon>Eukaryota</taxon>
        <taxon>Metazoa</taxon>
        <taxon>Ecdysozoa</taxon>
        <taxon>Arthropoda</taxon>
        <taxon>Hexapoda</taxon>
        <taxon>Insecta</taxon>
        <taxon>Pterygota</taxon>
        <taxon>Neoptera</taxon>
        <taxon>Endopterygota</taxon>
        <taxon>Lepidoptera</taxon>
        <taxon>Glossata</taxon>
        <taxon>Ditrysia</taxon>
        <taxon>Geometroidea</taxon>
        <taxon>Geometridae</taxon>
        <taxon>Larentiinae</taxon>
        <taxon>Operophtera</taxon>
    </lineage>
</organism>
<comment type="caution">
    <text evidence="3">The sequence shown here is derived from an EMBL/GenBank/DDBJ whole genome shotgun (WGS) entry which is preliminary data.</text>
</comment>
<dbReference type="InterPro" id="IPR027417">
    <property type="entry name" value="P-loop_NTPase"/>
</dbReference>
<dbReference type="Pfam" id="PF19518">
    <property type="entry name" value="RhoGAP_pG1_pG2"/>
    <property type="match status" value="1"/>
</dbReference>
<dbReference type="GO" id="GO:0005829">
    <property type="term" value="C:cytosol"/>
    <property type="evidence" value="ECO:0007669"/>
    <property type="project" value="TreeGrafter"/>
</dbReference>
<dbReference type="SUPFAM" id="SSF48350">
    <property type="entry name" value="GTPase activation domain, GAP"/>
    <property type="match status" value="1"/>
</dbReference>
<dbReference type="PANTHER" id="PTHR46005:SF4">
    <property type="entry name" value="RHO GTPASE-ACTIVATING PROTEIN 190"/>
    <property type="match status" value="1"/>
</dbReference>
<feature type="region of interest" description="Disordered" evidence="1">
    <location>
        <begin position="890"/>
        <end position="911"/>
    </location>
</feature>
<dbReference type="InterPro" id="IPR045786">
    <property type="entry name" value="RhoGAP_pG1_pG2"/>
</dbReference>
<evidence type="ECO:0000256" key="1">
    <source>
        <dbReference type="SAM" id="MobiDB-lite"/>
    </source>
</evidence>
<dbReference type="PROSITE" id="PS51853">
    <property type="entry name" value="PG2"/>
    <property type="match status" value="1"/>
</dbReference>
<feature type="non-terminal residue" evidence="3">
    <location>
        <position position="1018"/>
    </location>
</feature>
<dbReference type="InterPro" id="IPR051978">
    <property type="entry name" value="Rho-GAP_domain"/>
</dbReference>
<evidence type="ECO:0000313" key="3">
    <source>
        <dbReference type="EMBL" id="KOB77945.1"/>
    </source>
</evidence>
<evidence type="ECO:0000313" key="4">
    <source>
        <dbReference type="Proteomes" id="UP000037510"/>
    </source>
</evidence>
<proteinExistence type="predicted"/>
<dbReference type="GO" id="GO:0050770">
    <property type="term" value="P:regulation of axonogenesis"/>
    <property type="evidence" value="ECO:0007669"/>
    <property type="project" value="TreeGrafter"/>
</dbReference>
<dbReference type="InterPro" id="IPR039006">
    <property type="entry name" value="RhoGAP_pG2"/>
</dbReference>
<dbReference type="Pfam" id="PF23083">
    <property type="entry name" value="FF_RHG35_4th"/>
    <property type="match status" value="3"/>
</dbReference>
<dbReference type="AlphaFoldDB" id="A0A0L7LR77"/>
<gene>
    <name evidence="3" type="ORF">OBRU01_02280</name>
</gene>
<reference evidence="3 4" key="1">
    <citation type="journal article" date="2015" name="Genome Biol. Evol.">
        <title>The genome of winter moth (Operophtera brumata) provides a genomic perspective on sexual dimorphism and phenology.</title>
        <authorList>
            <person name="Derks M.F."/>
            <person name="Smit S."/>
            <person name="Salis L."/>
            <person name="Schijlen E."/>
            <person name="Bossers A."/>
            <person name="Mateman C."/>
            <person name="Pijl A.S."/>
            <person name="de Ridder D."/>
            <person name="Groenen M.A."/>
            <person name="Visser M.E."/>
            <person name="Megens H.J."/>
        </authorList>
    </citation>
    <scope>NUCLEOTIDE SEQUENCE [LARGE SCALE GENOMIC DNA]</scope>
    <source>
        <strain evidence="3">WM2013NL</strain>
        <tissue evidence="3">Head and thorax</tissue>
    </source>
</reference>
<feature type="domain" description="PG2 pseudoGTPase" evidence="2">
    <location>
        <begin position="723"/>
        <end position="901"/>
    </location>
</feature>
<evidence type="ECO:0000259" key="2">
    <source>
        <dbReference type="PROSITE" id="PS51853"/>
    </source>
</evidence>
<dbReference type="EMBL" id="JTDY01000278">
    <property type="protein sequence ID" value="KOB77945.1"/>
    <property type="molecule type" value="Genomic_DNA"/>
</dbReference>
<dbReference type="STRING" id="104452.A0A0L7LR77"/>
<dbReference type="Gene3D" id="1.10.555.10">
    <property type="entry name" value="Rho GTPase activation protein"/>
    <property type="match status" value="2"/>
</dbReference>
<name>A0A0L7LR77_OPEBR</name>